<dbReference type="AlphaFoldDB" id="A0AAU7DWA6"/>
<dbReference type="EMBL" id="CP146203">
    <property type="protein sequence ID" value="XBH22294.1"/>
    <property type="molecule type" value="Genomic_DNA"/>
</dbReference>
<dbReference type="Gene3D" id="3.90.1140.10">
    <property type="entry name" value="Cyclic phosphodiesterase"/>
    <property type="match status" value="1"/>
</dbReference>
<dbReference type="PANTHER" id="PTHR40037">
    <property type="entry name" value="PHOSPHOESTERASE YJCG-RELATED"/>
    <property type="match status" value="1"/>
</dbReference>
<keyword evidence="1" id="KW-0436">Ligase</keyword>
<reference evidence="1" key="1">
    <citation type="submission" date="2024-02" db="EMBL/GenBank/DDBJ databases">
        <title>Tomenella chthoni gen. nov. sp. nov., a member of the family Jonesiaceae isolated from bat guano.</title>
        <authorList>
            <person name="Miller S.L."/>
            <person name="King J."/>
            <person name="Sankaranarayanan K."/>
            <person name="Lawson P.A."/>
        </authorList>
    </citation>
    <scope>NUCLEOTIDE SEQUENCE</scope>
    <source>
        <strain evidence="1">BS-20</strain>
    </source>
</reference>
<proteinExistence type="predicted"/>
<accession>A0AAU7DWA6</accession>
<dbReference type="SUPFAM" id="SSF55144">
    <property type="entry name" value="LigT-like"/>
    <property type="match status" value="1"/>
</dbReference>
<sequence length="184" mass="20318">MSPDELGPDQKQIGISIAIPPPFAEELTAARESFGDPLARAIPPHITLLGPTVINVGDLDMIRDHTARAANTIKPFRVHLRGTATFRPISPVVFIQVVQGISECESLERAVRSGPLDLPTRFNYHPHVTIAHEVSERELDRAFADMNSYNAIFQINKIHLFEHGSDHRWRPVTSFPLGSSGGIS</sequence>
<name>A0AAU7DWA6_9MICO</name>
<dbReference type="PANTHER" id="PTHR40037:SF1">
    <property type="entry name" value="PHOSPHOESTERASE SAOUHSC_00951-RELATED"/>
    <property type="match status" value="1"/>
</dbReference>
<dbReference type="Pfam" id="PF13563">
    <property type="entry name" value="2_5_RNA_ligase2"/>
    <property type="match status" value="1"/>
</dbReference>
<protein>
    <submittedName>
        <fullName evidence="1">2'-5' RNA ligase family protein</fullName>
    </submittedName>
</protein>
<gene>
    <name evidence="1" type="ORF">V5R04_03430</name>
</gene>
<dbReference type="InterPro" id="IPR050580">
    <property type="entry name" value="2H_phosphoesterase_YjcG-like"/>
</dbReference>
<evidence type="ECO:0000313" key="1">
    <source>
        <dbReference type="EMBL" id="XBH22294.1"/>
    </source>
</evidence>
<dbReference type="InterPro" id="IPR009097">
    <property type="entry name" value="Cyclic_Pdiesterase"/>
</dbReference>
<organism evidence="1">
    <name type="scientific">Jonesiaceae bacterium BS-20</name>
    <dbReference type="NCBI Taxonomy" id="3120821"/>
    <lineage>
        <taxon>Bacteria</taxon>
        <taxon>Bacillati</taxon>
        <taxon>Actinomycetota</taxon>
        <taxon>Actinomycetes</taxon>
        <taxon>Micrococcales</taxon>
        <taxon>Jonesiaceae</taxon>
    </lineage>
</organism>
<dbReference type="GO" id="GO:0016874">
    <property type="term" value="F:ligase activity"/>
    <property type="evidence" value="ECO:0007669"/>
    <property type="project" value="UniProtKB-KW"/>
</dbReference>